<feature type="transmembrane region" description="Helical" evidence="5">
    <location>
        <begin position="374"/>
        <end position="403"/>
    </location>
</feature>
<feature type="transmembrane region" description="Helical" evidence="5">
    <location>
        <begin position="53"/>
        <end position="86"/>
    </location>
</feature>
<gene>
    <name evidence="7" type="ORF">GCM10022404_07770</name>
</gene>
<keyword evidence="4 5" id="KW-0472">Membrane</keyword>
<feature type="transmembrane region" description="Helical" evidence="5">
    <location>
        <begin position="122"/>
        <end position="140"/>
    </location>
</feature>
<dbReference type="Pfam" id="PF00916">
    <property type="entry name" value="Sulfate_transp"/>
    <property type="match status" value="1"/>
</dbReference>
<evidence type="ECO:0000313" key="7">
    <source>
        <dbReference type="EMBL" id="GAA3859417.1"/>
    </source>
</evidence>
<evidence type="ECO:0000256" key="1">
    <source>
        <dbReference type="ARBA" id="ARBA00004141"/>
    </source>
</evidence>
<dbReference type="EMBL" id="BAABDF010000003">
    <property type="protein sequence ID" value="GAA3859417.1"/>
    <property type="molecule type" value="Genomic_DNA"/>
</dbReference>
<dbReference type="InterPro" id="IPR011547">
    <property type="entry name" value="SLC26A/SulP_dom"/>
</dbReference>
<evidence type="ECO:0000256" key="2">
    <source>
        <dbReference type="ARBA" id="ARBA00022692"/>
    </source>
</evidence>
<keyword evidence="8" id="KW-1185">Reference proteome</keyword>
<evidence type="ECO:0000256" key="5">
    <source>
        <dbReference type="SAM" id="Phobius"/>
    </source>
</evidence>
<comment type="caution">
    <text evidence="7">The sequence shown here is derived from an EMBL/GenBank/DDBJ whole genome shotgun (WGS) entry which is preliminary data.</text>
</comment>
<feature type="transmembrane region" description="Helical" evidence="5">
    <location>
        <begin position="160"/>
        <end position="187"/>
    </location>
</feature>
<feature type="transmembrane region" description="Helical" evidence="5">
    <location>
        <begin position="245"/>
        <end position="267"/>
    </location>
</feature>
<feature type="transmembrane region" description="Helical" evidence="5">
    <location>
        <begin position="321"/>
        <end position="354"/>
    </location>
</feature>
<accession>A0ABP7JYE2</accession>
<feature type="domain" description="SLC26A/SulP transporter" evidence="6">
    <location>
        <begin position="18"/>
        <end position="380"/>
    </location>
</feature>
<dbReference type="PANTHER" id="PTHR11814">
    <property type="entry name" value="SULFATE TRANSPORTER"/>
    <property type="match status" value="1"/>
</dbReference>
<dbReference type="InterPro" id="IPR001902">
    <property type="entry name" value="SLC26A/SulP_fam"/>
</dbReference>
<keyword evidence="2 5" id="KW-0812">Transmembrane</keyword>
<evidence type="ECO:0000313" key="8">
    <source>
        <dbReference type="Proteomes" id="UP001399917"/>
    </source>
</evidence>
<proteinExistence type="predicted"/>
<feature type="transmembrane region" description="Helical" evidence="5">
    <location>
        <begin position="194"/>
        <end position="215"/>
    </location>
</feature>
<evidence type="ECO:0000256" key="3">
    <source>
        <dbReference type="ARBA" id="ARBA00022989"/>
    </source>
</evidence>
<comment type="subcellular location">
    <subcellularLocation>
        <location evidence="1">Membrane</location>
        <topology evidence="1">Multi-pass membrane protein</topology>
    </subcellularLocation>
</comment>
<protein>
    <recommendedName>
        <fullName evidence="6">SLC26A/SulP transporter domain-containing protein</fullName>
    </recommendedName>
</protein>
<reference evidence="8" key="1">
    <citation type="journal article" date="2019" name="Int. J. Syst. Evol. Microbiol.">
        <title>The Global Catalogue of Microorganisms (GCM) 10K type strain sequencing project: providing services to taxonomists for standard genome sequencing and annotation.</title>
        <authorList>
            <consortium name="The Broad Institute Genomics Platform"/>
            <consortium name="The Broad Institute Genome Sequencing Center for Infectious Disease"/>
            <person name="Wu L."/>
            <person name="Ma J."/>
        </authorList>
    </citation>
    <scope>NUCLEOTIDE SEQUENCE [LARGE SCALE GENOMIC DNA]</scope>
    <source>
        <strain evidence="8">JCM 17190</strain>
    </source>
</reference>
<name>A0ABP7JYE2_9RHOB</name>
<feature type="transmembrane region" description="Helical" evidence="5">
    <location>
        <begin position="92"/>
        <end position="110"/>
    </location>
</feature>
<organism evidence="7 8">
    <name type="scientific">Celeribacter arenosi</name>
    <dbReference type="NCBI Taxonomy" id="792649"/>
    <lineage>
        <taxon>Bacteria</taxon>
        <taxon>Pseudomonadati</taxon>
        <taxon>Pseudomonadota</taxon>
        <taxon>Alphaproteobacteria</taxon>
        <taxon>Rhodobacterales</taxon>
        <taxon>Roseobacteraceae</taxon>
        <taxon>Celeribacter</taxon>
    </lineage>
</organism>
<evidence type="ECO:0000259" key="6">
    <source>
        <dbReference type="Pfam" id="PF00916"/>
    </source>
</evidence>
<feature type="transmembrane region" description="Helical" evidence="5">
    <location>
        <begin position="20"/>
        <end position="41"/>
    </location>
</feature>
<sequence length="420" mass="43252">MRPRLLNTLPQTTRTSLGGDVLAGISVALVALPLSIAIAIASGAPPETGIITAIIGGFFVSAFGGSLVQIGGPTGAFIVVVFSVIAEHGMSGLITATFMAGILLLIATALRAGTLIRHIPEAVINGFTIGIAVIIAASQLNDALGLGIANLPADFVPKIATLWAGLGSFSFAAFAICVATILLVTLLRRAAPRLPGLVVALALTSAAVPLFNLPVDTIADRFGPLSGALPKPTLPDLSPAKLAELFPSALIIAFLAGVESLLSAIVADRMIADRHRPNAELLAQGLANIASPMFGGLPVTGAIARTATNVRAGGRTPLAGIVHALTLLVVMSVAAPLASQLVLPALAGVLLLTAWHMAEVDKWPEFLKTRRSDVLLLCLTLFLTVFADLTIAIGTGVTLGLALRLQRRGVPDPDWDPRDK</sequence>
<dbReference type="RefSeq" id="WP_344843716.1">
    <property type="nucleotide sequence ID" value="NZ_BAABDF010000003.1"/>
</dbReference>
<keyword evidence="3 5" id="KW-1133">Transmembrane helix</keyword>
<evidence type="ECO:0000256" key="4">
    <source>
        <dbReference type="ARBA" id="ARBA00023136"/>
    </source>
</evidence>
<dbReference type="Proteomes" id="UP001399917">
    <property type="component" value="Unassembled WGS sequence"/>
</dbReference>